<evidence type="ECO:0000259" key="1">
    <source>
        <dbReference type="Pfam" id="PF20516"/>
    </source>
</evidence>
<reference evidence="2" key="1">
    <citation type="submission" date="2022-09" db="EMBL/GenBank/DDBJ databases">
        <title>Fusarium specimens isolated from Avocado Roots.</title>
        <authorList>
            <person name="Stajich J."/>
            <person name="Roper C."/>
            <person name="Heimlech-Rivalta G."/>
        </authorList>
    </citation>
    <scope>NUCLEOTIDE SEQUENCE</scope>
    <source>
        <strain evidence="2">CF00136</strain>
    </source>
</reference>
<protein>
    <recommendedName>
        <fullName evidence="1">PD-(D/E)XK nuclease-like domain-containing protein</fullName>
    </recommendedName>
</protein>
<evidence type="ECO:0000313" key="3">
    <source>
        <dbReference type="Proteomes" id="UP001152049"/>
    </source>
</evidence>
<dbReference type="Proteomes" id="UP001152049">
    <property type="component" value="Unassembled WGS sequence"/>
</dbReference>
<accession>A0A9W8RI55</accession>
<name>A0A9W8RI55_9HYPO</name>
<proteinExistence type="predicted"/>
<dbReference type="OrthoDB" id="5244165at2759"/>
<dbReference type="Pfam" id="PF20516">
    <property type="entry name" value="PDDEXK_12"/>
    <property type="match status" value="1"/>
</dbReference>
<sequence length="141" mass="16508">MVMMGETCSLMDLKTDAFFFEAETRVQLGIWIAAHIRRIWALGNRLSDDNEVEQLREKIQEMVFPLIYVQSAKWSLMFARAHFELDGEAETVKIVIYHDVSMGKTSSVQGSYQLLQAFRVLRRWGDEVFREWWGTILEILS</sequence>
<dbReference type="InterPro" id="IPR046797">
    <property type="entry name" value="PDDEXK_12"/>
</dbReference>
<feature type="domain" description="PD-(D/E)XK nuclease-like" evidence="1">
    <location>
        <begin position="22"/>
        <end position="130"/>
    </location>
</feature>
<keyword evidence="3" id="KW-1185">Reference proteome</keyword>
<dbReference type="EMBL" id="JAOQAZ010000055">
    <property type="protein sequence ID" value="KAJ4243696.1"/>
    <property type="molecule type" value="Genomic_DNA"/>
</dbReference>
<evidence type="ECO:0000313" key="2">
    <source>
        <dbReference type="EMBL" id="KAJ4243696.1"/>
    </source>
</evidence>
<organism evidence="2 3">
    <name type="scientific">Fusarium torreyae</name>
    <dbReference type="NCBI Taxonomy" id="1237075"/>
    <lineage>
        <taxon>Eukaryota</taxon>
        <taxon>Fungi</taxon>
        <taxon>Dikarya</taxon>
        <taxon>Ascomycota</taxon>
        <taxon>Pezizomycotina</taxon>
        <taxon>Sordariomycetes</taxon>
        <taxon>Hypocreomycetidae</taxon>
        <taxon>Hypocreales</taxon>
        <taxon>Nectriaceae</taxon>
        <taxon>Fusarium</taxon>
    </lineage>
</organism>
<dbReference type="AlphaFoldDB" id="A0A9W8RI55"/>
<gene>
    <name evidence="2" type="ORF">NW762_014750</name>
</gene>
<comment type="caution">
    <text evidence="2">The sequence shown here is derived from an EMBL/GenBank/DDBJ whole genome shotgun (WGS) entry which is preliminary data.</text>
</comment>